<proteinExistence type="predicted"/>
<gene>
    <name evidence="2" type="ORF">GMARGA_LOCUS1841</name>
</gene>
<name>A0ABM8W0H7_GIGMA</name>
<evidence type="ECO:0000256" key="1">
    <source>
        <dbReference type="SAM" id="Phobius"/>
    </source>
</evidence>
<comment type="caution">
    <text evidence="2">The sequence shown here is derived from an EMBL/GenBank/DDBJ whole genome shotgun (WGS) entry which is preliminary data.</text>
</comment>
<evidence type="ECO:0000313" key="3">
    <source>
        <dbReference type="Proteomes" id="UP000789901"/>
    </source>
</evidence>
<reference evidence="2 3" key="1">
    <citation type="submission" date="2021-06" db="EMBL/GenBank/DDBJ databases">
        <authorList>
            <person name="Kallberg Y."/>
            <person name="Tangrot J."/>
            <person name="Rosling A."/>
        </authorList>
    </citation>
    <scope>NUCLEOTIDE SEQUENCE [LARGE SCALE GENOMIC DNA]</scope>
    <source>
        <strain evidence="2 3">120-4 pot B 10/14</strain>
    </source>
</reference>
<protein>
    <submittedName>
        <fullName evidence="2">3882_t:CDS:1</fullName>
    </submittedName>
</protein>
<keyword evidence="1" id="KW-1133">Transmembrane helix</keyword>
<feature type="transmembrane region" description="Helical" evidence="1">
    <location>
        <begin position="153"/>
        <end position="171"/>
    </location>
</feature>
<dbReference type="EMBL" id="CAJVQB010000520">
    <property type="protein sequence ID" value="CAG8493559.1"/>
    <property type="molecule type" value="Genomic_DNA"/>
</dbReference>
<organism evidence="2 3">
    <name type="scientific">Gigaspora margarita</name>
    <dbReference type="NCBI Taxonomy" id="4874"/>
    <lineage>
        <taxon>Eukaryota</taxon>
        <taxon>Fungi</taxon>
        <taxon>Fungi incertae sedis</taxon>
        <taxon>Mucoromycota</taxon>
        <taxon>Glomeromycotina</taxon>
        <taxon>Glomeromycetes</taxon>
        <taxon>Diversisporales</taxon>
        <taxon>Gigasporaceae</taxon>
        <taxon>Gigaspora</taxon>
    </lineage>
</organism>
<keyword evidence="1" id="KW-0472">Membrane</keyword>
<evidence type="ECO:0000313" key="2">
    <source>
        <dbReference type="EMBL" id="CAG8493559.1"/>
    </source>
</evidence>
<sequence length="185" mass="21839">MLLKTETDFTTKVSTGLKHRKICLDFRKENLLLGVHKNYFIFVYCNKVTRKLNFCNIEEFLQIIEKLLPLSNIVVIHVTSAPVDFLRALDKKCESLPSNILFTNIQEIEDVIESYLLMNEISYNTVNDNMITLLRIAEEIPKKFKKFEAQNRFERLIILIILLLHLFLLAYTNFYDHLKYFITIG</sequence>
<keyword evidence="3" id="KW-1185">Reference proteome</keyword>
<dbReference type="Proteomes" id="UP000789901">
    <property type="component" value="Unassembled WGS sequence"/>
</dbReference>
<accession>A0ABM8W0H7</accession>
<keyword evidence="1" id="KW-0812">Transmembrane</keyword>